<feature type="region of interest" description="Disordered" evidence="1">
    <location>
        <begin position="95"/>
        <end position="134"/>
    </location>
</feature>
<dbReference type="AlphaFoldDB" id="A0AB38E2I8"/>
<evidence type="ECO:0000313" key="4">
    <source>
        <dbReference type="Proteomes" id="UP000234166"/>
    </source>
</evidence>
<evidence type="ECO:0000313" key="5">
    <source>
        <dbReference type="Proteomes" id="UP000234181"/>
    </source>
</evidence>
<dbReference type="Proteomes" id="UP000234181">
    <property type="component" value="Unassembled WGS sequence"/>
</dbReference>
<evidence type="ECO:0000313" key="3">
    <source>
        <dbReference type="EMBL" id="SON91193.1"/>
    </source>
</evidence>
<comment type="caution">
    <text evidence="3">The sequence shown here is derived from an EMBL/GenBank/DDBJ whole genome shotgun (WGS) entry which is preliminary data.</text>
</comment>
<accession>A0AB38E2I8</accession>
<reference evidence="4 5" key="1">
    <citation type="submission" date="2017-10" db="EMBL/GenBank/DDBJ databases">
        <authorList>
            <person name="Regsiter A."/>
            <person name="William W."/>
        </authorList>
    </citation>
    <scope>NUCLEOTIDE SEQUENCE [LARGE SCALE GENOMIC DNA]</scope>
    <source>
        <strain evidence="2 5">CFBP6984</strain>
        <strain evidence="3 4">CFBP7430</strain>
    </source>
</reference>
<evidence type="ECO:0000256" key="1">
    <source>
        <dbReference type="SAM" id="MobiDB-lite"/>
    </source>
</evidence>
<name>A0AB38E2I8_XANCH</name>
<evidence type="ECO:0000313" key="2">
    <source>
        <dbReference type="EMBL" id="SON84397.1"/>
    </source>
</evidence>
<gene>
    <name evidence="2" type="ORF">XAP6984_580003</name>
    <name evidence="3" type="ORF">XAP7430_540003</name>
</gene>
<protein>
    <submittedName>
        <fullName evidence="3">Uncharacterized protein</fullName>
    </submittedName>
</protein>
<sequence>MHWKPGPPTGLLSFGRPVGGVGTQVTTRVALHREARHRCTCATRVGRARVGPPTTWRLIRQGRACATCHAAKQKRPVLPGVVLCIFATDAEVLPDLARRTKPSGQSSGGVAGARNQTESLVREDSAHWPRTAWQ</sequence>
<organism evidence="3 4">
    <name type="scientific">Xanthomonas campestris pv. phaseoli</name>
    <dbReference type="NCBI Taxonomy" id="317013"/>
    <lineage>
        <taxon>Bacteria</taxon>
        <taxon>Pseudomonadati</taxon>
        <taxon>Pseudomonadota</taxon>
        <taxon>Gammaproteobacteria</taxon>
        <taxon>Lysobacterales</taxon>
        <taxon>Lysobacteraceae</taxon>
        <taxon>Xanthomonas</taxon>
    </lineage>
</organism>
<keyword evidence="5" id="KW-1185">Reference proteome</keyword>
<dbReference type="Proteomes" id="UP000234166">
    <property type="component" value="Unassembled WGS sequence"/>
</dbReference>
<dbReference type="EMBL" id="OCYT01000115">
    <property type="protein sequence ID" value="SON84397.1"/>
    <property type="molecule type" value="Genomic_DNA"/>
</dbReference>
<dbReference type="EMBL" id="OCYS01000110">
    <property type="protein sequence ID" value="SON91193.1"/>
    <property type="molecule type" value="Genomic_DNA"/>
</dbReference>
<proteinExistence type="predicted"/>